<evidence type="ECO:0000256" key="2">
    <source>
        <dbReference type="ARBA" id="ARBA00012438"/>
    </source>
</evidence>
<dbReference type="SUPFAM" id="SSF55874">
    <property type="entry name" value="ATPase domain of HSP90 chaperone/DNA topoisomerase II/histidine kinase"/>
    <property type="match status" value="1"/>
</dbReference>
<keyword evidence="5" id="KW-0902">Two-component regulatory system</keyword>
<feature type="domain" description="Histidine kinase" evidence="8">
    <location>
        <begin position="462"/>
        <end position="678"/>
    </location>
</feature>
<dbReference type="InterPro" id="IPR003594">
    <property type="entry name" value="HATPase_dom"/>
</dbReference>
<dbReference type="PRINTS" id="PR00344">
    <property type="entry name" value="BCTRLSENSOR"/>
</dbReference>
<dbReference type="SUPFAM" id="SSF48452">
    <property type="entry name" value="TPR-like"/>
    <property type="match status" value="2"/>
</dbReference>
<dbReference type="SMART" id="SM00387">
    <property type="entry name" value="HATPase_c"/>
    <property type="match status" value="1"/>
</dbReference>
<sequence>MRAFKVSIGFIFCCFFGFSQNLGETILVDSLKQNLTRKGISAKTIDSDYVQLLLDISTAYASKNKDSLYHYANKAKILSEEKGYSNLTVLSYRNIGFFHSDQGNNKKALEHYCTALDICDKSNLLSLKPDLLRLIGDEYYYLGDFENSLNGLLEAIDIASQNEEKNLLMLSISNKNIARLFLTQKDYPTVLEFYKKTLELNERLDNEDVKGITFANLAEIYIEMNNTAMSTEYIDKSIAHFKTGHRPKWLAFAYGVKGRIYLAEQDFEKALEWLKKSEDQYSKLDEDRNETITLIAMGKVHFLTNNLTIAKNYGQRAYNLAREIGDIHSSIESVGLLFEIEKIQNNATKALKYHEEFKFLSDSILNVNNNRGLNLYKAQVKYTQEKKNLILENNERVAKQKQILVYAAIIVILLISTLVPLYFKQKKLNILNNELNLKTAELVKREKDLSNANSSKDLIFSILGHDLKGPMAALHSLLEMYSEGLSKKKLSDYIPKLKLNVENILFTLTNLLNWGHSQLNGLTMKRETFELNDIVTDNINFLSGAADLKNVAIKNDLKDSIPVNADKNQISLVVRNLLSNALKFTPAGGNAVEIFAIKNDTNWTVSVKDYGVGIPNSIANTLFKESHYQTTKGTNLEKGTGLGLMISRKMVLNNGGEIWFENNKNHGTTFSFTIPMGTN</sequence>
<dbReference type="EMBL" id="JAAWWL010000001">
    <property type="protein sequence ID" value="NKI30963.1"/>
    <property type="molecule type" value="Genomic_DNA"/>
</dbReference>
<keyword evidence="10" id="KW-1185">Reference proteome</keyword>
<dbReference type="InterPro" id="IPR036890">
    <property type="entry name" value="HATPase_C_sf"/>
</dbReference>
<evidence type="ECO:0000256" key="4">
    <source>
        <dbReference type="ARBA" id="ARBA00022777"/>
    </source>
</evidence>
<keyword evidence="3" id="KW-0808">Transferase</keyword>
<keyword evidence="7" id="KW-0472">Membrane</keyword>
<evidence type="ECO:0000256" key="6">
    <source>
        <dbReference type="PROSITE-ProRule" id="PRU00339"/>
    </source>
</evidence>
<dbReference type="PROSITE" id="PS50005">
    <property type="entry name" value="TPR"/>
    <property type="match status" value="1"/>
</dbReference>
<accession>A0ABX1GMT8</accession>
<keyword evidence="4 9" id="KW-0418">Kinase</keyword>
<keyword evidence="6" id="KW-0802">TPR repeat</keyword>
<comment type="caution">
    <text evidence="9">The sequence shown here is derived from an EMBL/GenBank/DDBJ whole genome shotgun (WGS) entry which is preliminary data.</text>
</comment>
<dbReference type="SUPFAM" id="SSF47384">
    <property type="entry name" value="Homodimeric domain of signal transducing histidine kinase"/>
    <property type="match status" value="1"/>
</dbReference>
<dbReference type="InterPro" id="IPR004358">
    <property type="entry name" value="Sig_transdc_His_kin-like_C"/>
</dbReference>
<dbReference type="InterPro" id="IPR050736">
    <property type="entry name" value="Sensor_HK_Regulatory"/>
</dbReference>
<dbReference type="InterPro" id="IPR036097">
    <property type="entry name" value="HisK_dim/P_sf"/>
</dbReference>
<dbReference type="Pfam" id="PF13424">
    <property type="entry name" value="TPR_12"/>
    <property type="match status" value="1"/>
</dbReference>
<evidence type="ECO:0000259" key="8">
    <source>
        <dbReference type="PROSITE" id="PS50109"/>
    </source>
</evidence>
<dbReference type="Pfam" id="PF02518">
    <property type="entry name" value="HATPase_c"/>
    <property type="match status" value="1"/>
</dbReference>
<feature type="transmembrane region" description="Helical" evidence="7">
    <location>
        <begin position="403"/>
        <end position="423"/>
    </location>
</feature>
<gene>
    <name evidence="9" type="ORF">HCU67_03345</name>
</gene>
<name>A0ABX1GMT8_9FLAO</name>
<dbReference type="PROSITE" id="PS50109">
    <property type="entry name" value="HIS_KIN"/>
    <property type="match status" value="1"/>
</dbReference>
<evidence type="ECO:0000256" key="5">
    <source>
        <dbReference type="ARBA" id="ARBA00023012"/>
    </source>
</evidence>
<dbReference type="Gene3D" id="1.25.40.10">
    <property type="entry name" value="Tetratricopeptide repeat domain"/>
    <property type="match status" value="2"/>
</dbReference>
<dbReference type="InterPro" id="IPR005467">
    <property type="entry name" value="His_kinase_dom"/>
</dbReference>
<comment type="catalytic activity">
    <reaction evidence="1">
        <text>ATP + protein L-histidine = ADP + protein N-phospho-L-histidine.</text>
        <dbReference type="EC" id="2.7.13.3"/>
    </reaction>
</comment>
<protein>
    <recommendedName>
        <fullName evidence="2">histidine kinase</fullName>
        <ecNumber evidence="2">2.7.13.3</ecNumber>
    </recommendedName>
</protein>
<keyword evidence="7" id="KW-1133">Transmembrane helix</keyword>
<dbReference type="RefSeq" id="WP_168551166.1">
    <property type="nucleotide sequence ID" value="NZ_JAAWWL010000001.1"/>
</dbReference>
<organism evidence="9 10">
    <name type="scientific">Croceivirga thetidis</name>
    <dbReference type="NCBI Taxonomy" id="2721623"/>
    <lineage>
        <taxon>Bacteria</taxon>
        <taxon>Pseudomonadati</taxon>
        <taxon>Bacteroidota</taxon>
        <taxon>Flavobacteriia</taxon>
        <taxon>Flavobacteriales</taxon>
        <taxon>Flavobacteriaceae</taxon>
        <taxon>Croceivirga</taxon>
    </lineage>
</organism>
<dbReference type="EC" id="2.7.13.3" evidence="2"/>
<evidence type="ECO:0000256" key="7">
    <source>
        <dbReference type="SAM" id="Phobius"/>
    </source>
</evidence>
<evidence type="ECO:0000313" key="10">
    <source>
        <dbReference type="Proteomes" id="UP000718451"/>
    </source>
</evidence>
<evidence type="ECO:0000313" key="9">
    <source>
        <dbReference type="EMBL" id="NKI30963.1"/>
    </source>
</evidence>
<dbReference type="Gene3D" id="1.10.287.130">
    <property type="match status" value="1"/>
</dbReference>
<dbReference type="InterPro" id="IPR019734">
    <property type="entry name" value="TPR_rpt"/>
</dbReference>
<dbReference type="SMART" id="SM00028">
    <property type="entry name" value="TPR"/>
    <property type="match status" value="6"/>
</dbReference>
<keyword evidence="7" id="KW-0812">Transmembrane</keyword>
<evidence type="ECO:0000256" key="3">
    <source>
        <dbReference type="ARBA" id="ARBA00022679"/>
    </source>
</evidence>
<dbReference type="Proteomes" id="UP000718451">
    <property type="component" value="Unassembled WGS sequence"/>
</dbReference>
<evidence type="ECO:0000256" key="1">
    <source>
        <dbReference type="ARBA" id="ARBA00000085"/>
    </source>
</evidence>
<dbReference type="PANTHER" id="PTHR43711:SF1">
    <property type="entry name" value="HISTIDINE KINASE 1"/>
    <property type="match status" value="1"/>
</dbReference>
<dbReference type="PANTHER" id="PTHR43711">
    <property type="entry name" value="TWO-COMPONENT HISTIDINE KINASE"/>
    <property type="match status" value="1"/>
</dbReference>
<feature type="repeat" description="TPR" evidence="6">
    <location>
        <begin position="129"/>
        <end position="162"/>
    </location>
</feature>
<dbReference type="InterPro" id="IPR011990">
    <property type="entry name" value="TPR-like_helical_dom_sf"/>
</dbReference>
<dbReference type="GO" id="GO:0016301">
    <property type="term" value="F:kinase activity"/>
    <property type="evidence" value="ECO:0007669"/>
    <property type="project" value="UniProtKB-KW"/>
</dbReference>
<reference evidence="9 10" key="1">
    <citation type="submission" date="2020-04" db="EMBL/GenBank/DDBJ databases">
        <authorList>
            <person name="Yoon J."/>
        </authorList>
    </citation>
    <scope>NUCLEOTIDE SEQUENCE [LARGE SCALE GENOMIC DNA]</scope>
    <source>
        <strain evidence="9 10">DJ-13</strain>
    </source>
</reference>
<proteinExistence type="predicted"/>
<dbReference type="Gene3D" id="3.30.565.10">
    <property type="entry name" value="Histidine kinase-like ATPase, C-terminal domain"/>
    <property type="match status" value="1"/>
</dbReference>